<protein>
    <submittedName>
        <fullName evidence="1">Uncharacterized protein</fullName>
    </submittedName>
</protein>
<accession>A0A1G9B835</accession>
<keyword evidence="2" id="KW-1185">Reference proteome</keyword>
<organism evidence="1 2">
    <name type="scientific">Cryobacterium psychrotolerans</name>
    <dbReference type="NCBI Taxonomy" id="386301"/>
    <lineage>
        <taxon>Bacteria</taxon>
        <taxon>Bacillati</taxon>
        <taxon>Actinomycetota</taxon>
        <taxon>Actinomycetes</taxon>
        <taxon>Micrococcales</taxon>
        <taxon>Microbacteriaceae</taxon>
        <taxon>Cryobacterium</taxon>
    </lineage>
</organism>
<proteinExistence type="predicted"/>
<dbReference type="Proteomes" id="UP000198701">
    <property type="component" value="Unassembled WGS sequence"/>
</dbReference>
<gene>
    <name evidence="1" type="ORF">SAMN05216282_10594</name>
</gene>
<dbReference type="STRING" id="386301.SAMN05216282_10594"/>
<sequence>MRNTEQTLNTAIGELRCLSPNSPASLDELTALSAARDCVDELLRSCVAQLRAGPQRTHSWADIAYALGAASGNATRQRYGSELALADEQVRSFWRAFADRFAWEFLPAGFLHALYTQWMGAEFPEDARLSRETFTRRLKVPATASGEWAHTRSRPGVMMNAAEPLAVGLAEWSRDGSNDAIYGLRRSGTTSGILTA</sequence>
<dbReference type="AlphaFoldDB" id="A0A1G9B835"/>
<dbReference type="EMBL" id="FNFU01000005">
    <property type="protein sequence ID" value="SDK35726.1"/>
    <property type="molecule type" value="Genomic_DNA"/>
</dbReference>
<name>A0A1G9B835_9MICO</name>
<evidence type="ECO:0000313" key="2">
    <source>
        <dbReference type="Proteomes" id="UP000198701"/>
    </source>
</evidence>
<evidence type="ECO:0000313" key="1">
    <source>
        <dbReference type="EMBL" id="SDK35726.1"/>
    </source>
</evidence>
<reference evidence="1 2" key="1">
    <citation type="submission" date="2016-10" db="EMBL/GenBank/DDBJ databases">
        <authorList>
            <person name="de Groot N.N."/>
        </authorList>
    </citation>
    <scope>NUCLEOTIDE SEQUENCE [LARGE SCALE GENOMIC DNA]</scope>
    <source>
        <strain evidence="1 2">CGMCC 1.5382</strain>
    </source>
</reference>